<organism evidence="1 2">
    <name type="scientific">Candidatus Nitrosocosmicus arcticus</name>
    <dbReference type="NCBI Taxonomy" id="2035267"/>
    <lineage>
        <taxon>Archaea</taxon>
        <taxon>Nitrososphaerota</taxon>
        <taxon>Nitrososphaeria</taxon>
        <taxon>Nitrososphaerales</taxon>
        <taxon>Nitrososphaeraceae</taxon>
        <taxon>Candidatus Nitrosocosmicus</taxon>
    </lineage>
</organism>
<protein>
    <submittedName>
        <fullName evidence="1">Uncharacterized protein</fullName>
    </submittedName>
</protein>
<reference evidence="1 2" key="1">
    <citation type="journal article" date="2019" name="Front. Microbiol.">
        <title>Ammonia Oxidation by the Arctic Terrestrial Thaumarchaeote Candidatus Nitrosocosmicus arcticus Is Stimulated by Increasing Temperatures.</title>
        <authorList>
            <person name="Alves R.J.E."/>
            <person name="Kerou M."/>
            <person name="Zappe A."/>
            <person name="Bittner R."/>
            <person name="Abby S.S."/>
            <person name="Schmidt H.A."/>
            <person name="Pfeifer K."/>
            <person name="Schleper C."/>
        </authorList>
    </citation>
    <scope>NUCLEOTIDE SEQUENCE [LARGE SCALE GENOMIC DNA]</scope>
    <source>
        <strain evidence="1 2">Kfb</strain>
    </source>
</reference>
<proteinExistence type="predicted"/>
<dbReference type="EMBL" id="VOAH01000013">
    <property type="protein sequence ID" value="TVP39685.1"/>
    <property type="molecule type" value="Genomic_DNA"/>
</dbReference>
<evidence type="ECO:0000313" key="1">
    <source>
        <dbReference type="EMBL" id="TVP39685.1"/>
    </source>
</evidence>
<dbReference type="AlphaFoldDB" id="A0A557SSV8"/>
<comment type="caution">
    <text evidence="1">The sequence shown here is derived from an EMBL/GenBank/DDBJ whole genome shotgun (WGS) entry which is preliminary data.</text>
</comment>
<evidence type="ECO:0000313" key="2">
    <source>
        <dbReference type="Proteomes" id="UP000315289"/>
    </source>
</evidence>
<name>A0A557SSV8_9ARCH</name>
<keyword evidence="2" id="KW-1185">Reference proteome</keyword>
<accession>A0A557SSV8</accession>
<gene>
    <name evidence="1" type="ORF">NARC_130024</name>
</gene>
<dbReference type="Proteomes" id="UP000315289">
    <property type="component" value="Unassembled WGS sequence"/>
</dbReference>
<sequence length="40" mass="4648">MNIYSDYYDEKLNTRRKGIRGISPTKLKAVNVVMALERGF</sequence>